<organism evidence="1 2">
    <name type="scientific">Araneus ventricosus</name>
    <name type="common">Orbweaver spider</name>
    <name type="synonym">Epeira ventricosa</name>
    <dbReference type="NCBI Taxonomy" id="182803"/>
    <lineage>
        <taxon>Eukaryota</taxon>
        <taxon>Metazoa</taxon>
        <taxon>Ecdysozoa</taxon>
        <taxon>Arthropoda</taxon>
        <taxon>Chelicerata</taxon>
        <taxon>Arachnida</taxon>
        <taxon>Araneae</taxon>
        <taxon>Araneomorphae</taxon>
        <taxon>Entelegynae</taxon>
        <taxon>Araneoidea</taxon>
        <taxon>Araneidae</taxon>
        <taxon>Araneus</taxon>
    </lineage>
</organism>
<accession>A0A4Y2LGK8</accession>
<reference evidence="1 2" key="1">
    <citation type="journal article" date="2019" name="Sci. Rep.">
        <title>Orb-weaving spider Araneus ventricosus genome elucidates the spidroin gene catalogue.</title>
        <authorList>
            <person name="Kono N."/>
            <person name="Nakamura H."/>
            <person name="Ohtoshi R."/>
            <person name="Moran D.A.P."/>
            <person name="Shinohara A."/>
            <person name="Yoshida Y."/>
            <person name="Fujiwara M."/>
            <person name="Mori M."/>
            <person name="Tomita M."/>
            <person name="Arakawa K."/>
        </authorList>
    </citation>
    <scope>NUCLEOTIDE SEQUENCE [LARGE SCALE GENOMIC DNA]</scope>
</reference>
<dbReference type="EMBL" id="BGPR01118389">
    <property type="protein sequence ID" value="GBN12726.1"/>
    <property type="molecule type" value="Genomic_DNA"/>
</dbReference>
<name>A0A4Y2LGK8_ARAVE</name>
<evidence type="ECO:0000313" key="2">
    <source>
        <dbReference type="Proteomes" id="UP000499080"/>
    </source>
</evidence>
<keyword evidence="2" id="KW-1185">Reference proteome</keyword>
<gene>
    <name evidence="1" type="ORF">AVEN_67074_1</name>
</gene>
<evidence type="ECO:0000313" key="1">
    <source>
        <dbReference type="EMBL" id="GBN12726.1"/>
    </source>
</evidence>
<sequence length="93" mass="10522">MPEVCTISCDGSDRCGYIVFANRLEQSGNAEIRQRALCCFMKTTQGWKFNSGNHTITARYNIGTSRKVIQSLRYSLPVVDKLFPNRCGSHRNC</sequence>
<comment type="caution">
    <text evidence="1">The sequence shown here is derived from an EMBL/GenBank/DDBJ whole genome shotgun (WGS) entry which is preliminary data.</text>
</comment>
<proteinExistence type="predicted"/>
<protein>
    <submittedName>
        <fullName evidence="1">Uncharacterized protein</fullName>
    </submittedName>
</protein>
<dbReference type="Proteomes" id="UP000499080">
    <property type="component" value="Unassembled WGS sequence"/>
</dbReference>
<dbReference type="AlphaFoldDB" id="A0A4Y2LGK8"/>